<accession>A0ABW9QS21</accession>
<name>A0ABW9QS21_9ACTN</name>
<feature type="compositionally biased region" description="Acidic residues" evidence="1">
    <location>
        <begin position="233"/>
        <end position="249"/>
    </location>
</feature>
<sequence length="249" mass="28233">MPRDLSRPDHLPNLRPGREPPHPSWLPRQRRGTTPQMIGRYPDYDVLAAADSWDPATSRVIEQRMALGRRAYTFFRPDEVETLEAFCDTVTAQDDDPRVPVGRMIDEKLAAGRLDGYQYADMPDDRETIRLLLRGLDETARARYSRPDFAACDPPAREAIIKQLVEGSLQGGTWDRLNVKRAWSVAMRMVLAAFYAHPWAWNEIGFGGPAYPRGFMRLGPTSTREPFERPGATDEDPVPVADELEGERP</sequence>
<gene>
    <name evidence="2" type="ORF">GHK86_07000</name>
</gene>
<evidence type="ECO:0000256" key="1">
    <source>
        <dbReference type="SAM" id="MobiDB-lite"/>
    </source>
</evidence>
<keyword evidence="3" id="KW-1185">Reference proteome</keyword>
<dbReference type="EMBL" id="WJHE01000303">
    <property type="protein sequence ID" value="MST32467.1"/>
    <property type="molecule type" value="Genomic_DNA"/>
</dbReference>
<feature type="compositionally biased region" description="Basic and acidic residues" evidence="1">
    <location>
        <begin position="1"/>
        <end position="21"/>
    </location>
</feature>
<dbReference type="Proteomes" id="UP000437736">
    <property type="component" value="Unassembled WGS sequence"/>
</dbReference>
<evidence type="ECO:0000313" key="3">
    <source>
        <dbReference type="Proteomes" id="UP000437736"/>
    </source>
</evidence>
<comment type="caution">
    <text evidence="2">The sequence shown here is derived from an EMBL/GenBank/DDBJ whole genome shotgun (WGS) entry which is preliminary data.</text>
</comment>
<proteinExistence type="predicted"/>
<reference evidence="2 3" key="1">
    <citation type="submission" date="2019-11" db="EMBL/GenBank/DDBJ databases">
        <title>Acidiferrimicrobium australis gen. nov., sp. nov., an acidophilic and obligately heterotrophic, member of the Actinobacteria that catalyses dissimilatory oxido- reduction of iron isolated from metal-rich acidic water in Chile.</title>
        <authorList>
            <person name="Gonzalez D."/>
            <person name="Huber K."/>
            <person name="Hedrich S."/>
            <person name="Rojas-Villalobos C."/>
            <person name="Quatrini R."/>
            <person name="Dinamarca M.A."/>
            <person name="Schwarz A."/>
            <person name="Canales C."/>
            <person name="Nancucheo I."/>
        </authorList>
    </citation>
    <scope>NUCLEOTIDE SEQUENCE [LARGE SCALE GENOMIC DNA]</scope>
    <source>
        <strain evidence="2 3">USS-CCA1</strain>
    </source>
</reference>
<dbReference type="InterPro" id="IPR027056">
    <property type="entry name" value="Gluconate_2DH_su3"/>
</dbReference>
<evidence type="ECO:0000313" key="2">
    <source>
        <dbReference type="EMBL" id="MST32467.1"/>
    </source>
</evidence>
<protein>
    <submittedName>
        <fullName evidence="2">Gluconate 2-dehydrogenase subunit 3 family protein</fullName>
    </submittedName>
</protein>
<organism evidence="2 3">
    <name type="scientific">Acidiferrimicrobium australe</name>
    <dbReference type="NCBI Taxonomy" id="2664430"/>
    <lineage>
        <taxon>Bacteria</taxon>
        <taxon>Bacillati</taxon>
        <taxon>Actinomycetota</taxon>
        <taxon>Acidimicrobiia</taxon>
        <taxon>Acidimicrobiales</taxon>
        <taxon>Acidimicrobiaceae</taxon>
        <taxon>Acidiferrimicrobium</taxon>
    </lineage>
</organism>
<feature type="region of interest" description="Disordered" evidence="1">
    <location>
        <begin position="220"/>
        <end position="249"/>
    </location>
</feature>
<dbReference type="Pfam" id="PF13618">
    <property type="entry name" value="Gluconate_2-dh3"/>
    <property type="match status" value="1"/>
</dbReference>
<feature type="region of interest" description="Disordered" evidence="1">
    <location>
        <begin position="1"/>
        <end position="36"/>
    </location>
</feature>